<sequence length="195" mass="21747">MTLTTAQQNQLRQPVYGAAVLCELHFADGIQRYTSWGHDLRIGGQDWVAVPPKVISISTVQEAEALEYPAMDIGLAIPDPDMLELLRGSEKTYRGRLMRLYLVVMDDALRVVDEPQLLHVAVMDQLQVNTGNGADDQGSLSMRCEQPGKDSRNAMSQRLTAQQHVRKHPGDTGLARLAEIAGGPQTWLTRRFQQR</sequence>
<evidence type="ECO:0008006" key="3">
    <source>
        <dbReference type="Google" id="ProtNLM"/>
    </source>
</evidence>
<keyword evidence="2" id="KW-1185">Reference proteome</keyword>
<reference evidence="1 2" key="1">
    <citation type="submission" date="2018-10" db="EMBL/GenBank/DDBJ databases">
        <title>Draft genome of Cortibacter populi DSM10536.</title>
        <authorList>
            <person name="Bernier A.-M."/>
            <person name="Bernard K."/>
        </authorList>
    </citation>
    <scope>NUCLEOTIDE SEQUENCE [LARGE SCALE GENOMIC DNA]</scope>
    <source>
        <strain evidence="1 2">DSM 105136</strain>
    </source>
</reference>
<proteinExistence type="predicted"/>
<accession>A0A3M6QUK8</accession>
<protein>
    <recommendedName>
        <fullName evidence="3">DUF2163 domain-containing protein</fullName>
    </recommendedName>
</protein>
<gene>
    <name evidence="1" type="ORF">D8I35_09410</name>
</gene>
<dbReference type="RefSeq" id="WP_122228509.1">
    <property type="nucleotide sequence ID" value="NZ_RDQO01000002.1"/>
</dbReference>
<evidence type="ECO:0000313" key="1">
    <source>
        <dbReference type="EMBL" id="RMX06708.1"/>
    </source>
</evidence>
<dbReference type="EMBL" id="RDQO01000002">
    <property type="protein sequence ID" value="RMX06708.1"/>
    <property type="molecule type" value="Genomic_DNA"/>
</dbReference>
<comment type="caution">
    <text evidence="1">The sequence shown here is derived from an EMBL/GenBank/DDBJ whole genome shotgun (WGS) entry which is preliminary data.</text>
</comment>
<evidence type="ECO:0000313" key="2">
    <source>
        <dbReference type="Proteomes" id="UP000278006"/>
    </source>
</evidence>
<organism evidence="1 2">
    <name type="scientific">Corticibacter populi</name>
    <dbReference type="NCBI Taxonomy" id="1550736"/>
    <lineage>
        <taxon>Bacteria</taxon>
        <taxon>Pseudomonadati</taxon>
        <taxon>Pseudomonadota</taxon>
        <taxon>Betaproteobacteria</taxon>
        <taxon>Burkholderiales</taxon>
        <taxon>Comamonadaceae</taxon>
        <taxon>Corticibacter</taxon>
    </lineage>
</organism>
<dbReference type="AlphaFoldDB" id="A0A3M6QUK8"/>
<dbReference type="Proteomes" id="UP000278006">
    <property type="component" value="Unassembled WGS sequence"/>
</dbReference>
<name>A0A3M6QUK8_9BURK</name>